<proteinExistence type="inferred from homology"/>
<dbReference type="GO" id="GO:0008483">
    <property type="term" value="F:transaminase activity"/>
    <property type="evidence" value="ECO:0007669"/>
    <property type="project" value="UniProtKB-KW"/>
</dbReference>
<keyword evidence="5" id="KW-0663">Pyridoxal phosphate</keyword>
<evidence type="ECO:0000256" key="4">
    <source>
        <dbReference type="ARBA" id="ARBA00022679"/>
    </source>
</evidence>
<sequence>METPTIHRLRLDGDDKPEPLDLSHHFSVVTQRRVPSELKRAYKFFQIPGILNIAGGLPHVDFFPFDTLEAQAAKPDRYVPSPNYPGEQSPAPPSSSPDPAAATHIAVPKTLEETDPLKKIDLATALQYGLAQGYPPLLSWVRQFTRENLHPDAPYRGGPEVVLTCGSTDGFAKTLNLFVDQWTEGINDISERPGLLCEPYVYSNILSQAEPYGVQVVPVATDPFGMAVKGPGGLEDVLANWDTSKGKRPNLMYTVTLGHNPTGIVLSVERKKEIYALCSKYDVIIVEDEPYWYLQFPSAAADEAHSRNQPPPPPSSSTSTTSRSSGYPFLDSLTPSFLTLDTDGRVVRLDTFSKTVAPGCRLGWITCQPPLAERFQRISEATTQQPSGFVQGLISELVLGASPHNARARSAFSRLLSPGEQATFSGWDTAGFIRWLEGLRGVYERRMARMCRVLDAGADLVSTARVSSTWSAVTKTPLYTYAWPRGGMFIWLRVRLEAHPLFGAANPGGNPRVPVLSGPILATALMVWLTTKPFRVLVAAGSMFAANGQIRIEEAWRYYRICFAAEAEENVDRAAERFVDGVHKFWEVRDARVIEKLLEEVAAVAAAAAGDVGALGGEEVTRLGWGMGC</sequence>
<dbReference type="PANTHER" id="PTHR42790">
    <property type="entry name" value="AMINOTRANSFERASE"/>
    <property type="match status" value="1"/>
</dbReference>
<reference evidence="8" key="2">
    <citation type="submission" date="2023-05" db="EMBL/GenBank/DDBJ databases">
        <authorList>
            <consortium name="Lawrence Berkeley National Laboratory"/>
            <person name="Steindorff A."/>
            <person name="Hensen N."/>
            <person name="Bonometti L."/>
            <person name="Westerberg I."/>
            <person name="Brannstrom I.O."/>
            <person name="Guillou S."/>
            <person name="Cros-Aarteil S."/>
            <person name="Calhoun S."/>
            <person name="Haridas S."/>
            <person name="Kuo A."/>
            <person name="Mondo S."/>
            <person name="Pangilinan J."/>
            <person name="Riley R."/>
            <person name="Labutti K."/>
            <person name="Andreopoulos B."/>
            <person name="Lipzen A."/>
            <person name="Chen C."/>
            <person name="Yanf M."/>
            <person name="Daum C."/>
            <person name="Ng V."/>
            <person name="Clum A."/>
            <person name="Ohm R."/>
            <person name="Martin F."/>
            <person name="Silar P."/>
            <person name="Natvig D."/>
            <person name="Lalanne C."/>
            <person name="Gautier V."/>
            <person name="Ament-Velasquez S.L."/>
            <person name="Kruys A."/>
            <person name="Hutchinson M.I."/>
            <person name="Powell A.J."/>
            <person name="Barry K."/>
            <person name="Miller A.N."/>
            <person name="Grigoriev I.V."/>
            <person name="Debuchy R."/>
            <person name="Gladieux P."/>
            <person name="Thoren M.H."/>
            <person name="Johannesson H."/>
        </authorList>
    </citation>
    <scope>NUCLEOTIDE SEQUENCE</scope>
    <source>
        <strain evidence="8">CBS 103.79</strain>
    </source>
</reference>
<evidence type="ECO:0000259" key="7">
    <source>
        <dbReference type="Pfam" id="PF00155"/>
    </source>
</evidence>
<dbReference type="Proteomes" id="UP001303889">
    <property type="component" value="Unassembled WGS sequence"/>
</dbReference>
<organism evidence="8 9">
    <name type="scientific">Staphylotrichum tortipilum</name>
    <dbReference type="NCBI Taxonomy" id="2831512"/>
    <lineage>
        <taxon>Eukaryota</taxon>
        <taxon>Fungi</taxon>
        <taxon>Dikarya</taxon>
        <taxon>Ascomycota</taxon>
        <taxon>Pezizomycotina</taxon>
        <taxon>Sordariomycetes</taxon>
        <taxon>Sordariomycetidae</taxon>
        <taxon>Sordariales</taxon>
        <taxon>Chaetomiaceae</taxon>
        <taxon>Staphylotrichum</taxon>
    </lineage>
</organism>
<dbReference type="SUPFAM" id="SSF53383">
    <property type="entry name" value="PLP-dependent transferases"/>
    <property type="match status" value="1"/>
</dbReference>
<dbReference type="Pfam" id="PF00155">
    <property type="entry name" value="Aminotran_1_2"/>
    <property type="match status" value="1"/>
</dbReference>
<feature type="compositionally biased region" description="Low complexity" evidence="6">
    <location>
        <begin position="316"/>
        <end position="325"/>
    </location>
</feature>
<comment type="caution">
    <text evidence="8">The sequence shown here is derived from an EMBL/GenBank/DDBJ whole genome shotgun (WGS) entry which is preliminary data.</text>
</comment>
<dbReference type="Gene3D" id="3.40.640.10">
    <property type="entry name" value="Type I PLP-dependent aspartate aminotransferase-like (Major domain)"/>
    <property type="match status" value="1"/>
</dbReference>
<dbReference type="CDD" id="cd00609">
    <property type="entry name" value="AAT_like"/>
    <property type="match status" value="1"/>
</dbReference>
<comment type="similarity">
    <text evidence="2">Belongs to the class-I pyridoxal-phosphate-dependent aminotransferase family.</text>
</comment>
<keyword evidence="4 8" id="KW-0808">Transferase</keyword>
<accession>A0AAN6MTZ7</accession>
<protein>
    <submittedName>
        <fullName evidence="8">Pyridoxal phosphate-dependent transferase</fullName>
    </submittedName>
</protein>
<comment type="cofactor">
    <cofactor evidence="1">
        <name>pyridoxal 5'-phosphate</name>
        <dbReference type="ChEBI" id="CHEBI:597326"/>
    </cofactor>
</comment>
<feature type="domain" description="Aminotransferase class I/classII large" evidence="7">
    <location>
        <begin position="198"/>
        <end position="393"/>
    </location>
</feature>
<dbReference type="InterPro" id="IPR050859">
    <property type="entry name" value="Class-I_PLP-dep_aminotransf"/>
</dbReference>
<feature type="region of interest" description="Disordered" evidence="6">
    <location>
        <begin position="76"/>
        <end position="101"/>
    </location>
</feature>
<evidence type="ECO:0000256" key="6">
    <source>
        <dbReference type="SAM" id="MobiDB-lite"/>
    </source>
</evidence>
<keyword evidence="9" id="KW-1185">Reference proteome</keyword>
<dbReference type="PANTHER" id="PTHR42790:SF1">
    <property type="entry name" value="AROMATIC AMINO ACID AMINOTRANSFERASE, HYPOTHETICAL (EUROFUNG)"/>
    <property type="match status" value="1"/>
</dbReference>
<feature type="region of interest" description="Disordered" evidence="6">
    <location>
        <begin position="303"/>
        <end position="325"/>
    </location>
</feature>
<evidence type="ECO:0000256" key="5">
    <source>
        <dbReference type="ARBA" id="ARBA00022898"/>
    </source>
</evidence>
<dbReference type="InterPro" id="IPR004839">
    <property type="entry name" value="Aminotransferase_I/II_large"/>
</dbReference>
<name>A0AAN6MTZ7_9PEZI</name>
<reference evidence="8" key="1">
    <citation type="journal article" date="2023" name="Mol. Phylogenet. Evol.">
        <title>Genome-scale phylogeny and comparative genomics of the fungal order Sordariales.</title>
        <authorList>
            <person name="Hensen N."/>
            <person name="Bonometti L."/>
            <person name="Westerberg I."/>
            <person name="Brannstrom I.O."/>
            <person name="Guillou S."/>
            <person name="Cros-Aarteil S."/>
            <person name="Calhoun S."/>
            <person name="Haridas S."/>
            <person name="Kuo A."/>
            <person name="Mondo S."/>
            <person name="Pangilinan J."/>
            <person name="Riley R."/>
            <person name="LaButti K."/>
            <person name="Andreopoulos B."/>
            <person name="Lipzen A."/>
            <person name="Chen C."/>
            <person name="Yan M."/>
            <person name="Daum C."/>
            <person name="Ng V."/>
            <person name="Clum A."/>
            <person name="Steindorff A."/>
            <person name="Ohm R.A."/>
            <person name="Martin F."/>
            <person name="Silar P."/>
            <person name="Natvig D.O."/>
            <person name="Lalanne C."/>
            <person name="Gautier V."/>
            <person name="Ament-Velasquez S.L."/>
            <person name="Kruys A."/>
            <person name="Hutchinson M.I."/>
            <person name="Powell A.J."/>
            <person name="Barry K."/>
            <person name="Miller A.N."/>
            <person name="Grigoriev I.V."/>
            <person name="Debuchy R."/>
            <person name="Gladieux P."/>
            <person name="Hiltunen Thoren M."/>
            <person name="Johannesson H."/>
        </authorList>
    </citation>
    <scope>NUCLEOTIDE SEQUENCE</scope>
    <source>
        <strain evidence="8">CBS 103.79</strain>
    </source>
</reference>
<dbReference type="InterPro" id="IPR015421">
    <property type="entry name" value="PyrdxlP-dep_Trfase_major"/>
</dbReference>
<dbReference type="GO" id="GO:0030170">
    <property type="term" value="F:pyridoxal phosphate binding"/>
    <property type="evidence" value="ECO:0007669"/>
    <property type="project" value="InterPro"/>
</dbReference>
<dbReference type="EMBL" id="MU855327">
    <property type="protein sequence ID" value="KAK3906431.1"/>
    <property type="molecule type" value="Genomic_DNA"/>
</dbReference>
<evidence type="ECO:0000313" key="8">
    <source>
        <dbReference type="EMBL" id="KAK3906431.1"/>
    </source>
</evidence>
<keyword evidence="3" id="KW-0032">Aminotransferase</keyword>
<evidence type="ECO:0000313" key="9">
    <source>
        <dbReference type="Proteomes" id="UP001303889"/>
    </source>
</evidence>
<evidence type="ECO:0000256" key="1">
    <source>
        <dbReference type="ARBA" id="ARBA00001933"/>
    </source>
</evidence>
<gene>
    <name evidence="8" type="ORF">C8A05DRAFT_11833</name>
</gene>
<dbReference type="InterPro" id="IPR015424">
    <property type="entry name" value="PyrdxlP-dep_Trfase"/>
</dbReference>
<evidence type="ECO:0000256" key="3">
    <source>
        <dbReference type="ARBA" id="ARBA00022576"/>
    </source>
</evidence>
<evidence type="ECO:0000256" key="2">
    <source>
        <dbReference type="ARBA" id="ARBA00007441"/>
    </source>
</evidence>
<dbReference type="GO" id="GO:1901605">
    <property type="term" value="P:alpha-amino acid metabolic process"/>
    <property type="evidence" value="ECO:0007669"/>
    <property type="project" value="TreeGrafter"/>
</dbReference>
<dbReference type="AlphaFoldDB" id="A0AAN6MTZ7"/>